<reference evidence="2" key="1">
    <citation type="submission" date="2020-02" db="EMBL/GenBank/DDBJ databases">
        <authorList>
            <person name="Meier V. D."/>
        </authorList>
    </citation>
    <scope>NUCLEOTIDE SEQUENCE</scope>
    <source>
        <strain evidence="2">AVDCRST_MAG45</strain>
    </source>
</reference>
<name>A0A6J4T5U0_9ACTN</name>
<accession>A0A6J4T5U0</accession>
<gene>
    <name evidence="2" type="ORF">AVDCRST_MAG45-2107</name>
</gene>
<feature type="compositionally biased region" description="Basic residues" evidence="1">
    <location>
        <begin position="197"/>
        <end position="209"/>
    </location>
</feature>
<feature type="non-terminal residue" evidence="2">
    <location>
        <position position="1"/>
    </location>
</feature>
<organism evidence="2">
    <name type="scientific">uncultured Solirubrobacterales bacterium</name>
    <dbReference type="NCBI Taxonomy" id="768556"/>
    <lineage>
        <taxon>Bacteria</taxon>
        <taxon>Bacillati</taxon>
        <taxon>Actinomycetota</taxon>
        <taxon>Thermoleophilia</taxon>
        <taxon>Solirubrobacterales</taxon>
        <taxon>environmental samples</taxon>
    </lineage>
</organism>
<evidence type="ECO:0000256" key="1">
    <source>
        <dbReference type="SAM" id="MobiDB-lite"/>
    </source>
</evidence>
<proteinExistence type="predicted"/>
<feature type="compositionally biased region" description="Basic residues" evidence="1">
    <location>
        <begin position="135"/>
        <end position="161"/>
    </location>
</feature>
<feature type="region of interest" description="Disordered" evidence="1">
    <location>
        <begin position="1"/>
        <end position="258"/>
    </location>
</feature>
<dbReference type="AlphaFoldDB" id="A0A6J4T5U0"/>
<feature type="compositionally biased region" description="Low complexity" evidence="1">
    <location>
        <begin position="210"/>
        <end position="219"/>
    </location>
</feature>
<feature type="compositionally biased region" description="Gly residues" evidence="1">
    <location>
        <begin position="99"/>
        <end position="111"/>
    </location>
</feature>
<feature type="compositionally biased region" description="Basic and acidic residues" evidence="1">
    <location>
        <begin position="29"/>
        <end position="56"/>
    </location>
</feature>
<feature type="non-terminal residue" evidence="2">
    <location>
        <position position="258"/>
    </location>
</feature>
<feature type="compositionally biased region" description="Basic and acidic residues" evidence="1">
    <location>
        <begin position="87"/>
        <end position="96"/>
    </location>
</feature>
<feature type="compositionally biased region" description="Basic and acidic residues" evidence="1">
    <location>
        <begin position="177"/>
        <end position="187"/>
    </location>
</feature>
<protein>
    <submittedName>
        <fullName evidence="2">Uncharacterized protein</fullName>
    </submittedName>
</protein>
<evidence type="ECO:0000313" key="2">
    <source>
        <dbReference type="EMBL" id="CAA9514268.1"/>
    </source>
</evidence>
<sequence length="258" mass="28083">DPGDHDARPHGRAALGPRPVRVDQSGPDGRADDGRTRRHDDASAPDPPRKGSRDAHNAQWTQGVVARPRRAGLVGRVDPRRRRGGRDRRGPDRADGRLSLGGRGGGRGWGGTRKRRPPADRRSARRGRRSGERCRPRHRRPRRGHSRRDRAGRLPHRRGRGCHTDPHPGSALRAGPRRSDGRGHRPEAPGPVERARGRSRPRALPRRPGARLGLLPAAGRAHRATLGARVGLDPARPRGGGAAPARDRPASSRARSAL</sequence>
<dbReference type="EMBL" id="CADCVU010000179">
    <property type="protein sequence ID" value="CAA9514268.1"/>
    <property type="molecule type" value="Genomic_DNA"/>
</dbReference>